<dbReference type="AlphaFoldDB" id="A0AAV7WBW0"/>
<accession>A0AAV7WBW0</accession>
<proteinExistence type="predicted"/>
<comment type="caution">
    <text evidence="2">The sequence shown here is derived from an EMBL/GenBank/DDBJ whole genome shotgun (WGS) entry which is preliminary data.</text>
</comment>
<reference evidence="2" key="1">
    <citation type="journal article" date="2022" name="bioRxiv">
        <title>Sequencing and chromosome-scale assembly of the giantPleurodeles waltlgenome.</title>
        <authorList>
            <person name="Brown T."/>
            <person name="Elewa A."/>
            <person name="Iarovenko S."/>
            <person name="Subramanian E."/>
            <person name="Araus A.J."/>
            <person name="Petzold A."/>
            <person name="Susuki M."/>
            <person name="Suzuki K.-i.T."/>
            <person name="Hayashi T."/>
            <person name="Toyoda A."/>
            <person name="Oliveira C."/>
            <person name="Osipova E."/>
            <person name="Leigh N.D."/>
            <person name="Simon A."/>
            <person name="Yun M.H."/>
        </authorList>
    </citation>
    <scope>NUCLEOTIDE SEQUENCE</scope>
    <source>
        <strain evidence="2">20211129_DDA</strain>
        <tissue evidence="2">Liver</tissue>
    </source>
</reference>
<keyword evidence="3" id="KW-1185">Reference proteome</keyword>
<evidence type="ECO:0000256" key="1">
    <source>
        <dbReference type="SAM" id="MobiDB-lite"/>
    </source>
</evidence>
<name>A0AAV7WBW0_PLEWA</name>
<sequence length="383" mass="39765">MHHFTVVQHGAINPEARTVPCFHRGGLIRGGRVPDGGCHIAVNGQKEGWGERKTHKGRGITAGPLLHPQPVFAHQSPNLSLSPALRPTSTGHPLALSSMQHWVGGGTAHDSPTGPPGHHFPRCLGPTAASAQALLTCHTQLRPTGAQSIIQHLHPRCGLVAGEPPPQSHLCVGPYCAGSRATRALHQPLSLCTPSFYTEPLAQPDPPGLVPGTGSSISPLVVRSLGSSVSEHRGSHQQPQWCPVLFWVCARPALQHASSQSVDRGGLLPGSLPRPVTLAAGTYPAVGHSAGPLSSAAALWMAGVTPLGNRRQPPGQPSPAGPISSQALPDHPQVSQSLQTTPGPSGGPDDHGGDGWDAGNWGLQRRMMEGSGSVLGCNHHLDA</sequence>
<protein>
    <submittedName>
        <fullName evidence="2">Uncharacterized protein</fullName>
    </submittedName>
</protein>
<organism evidence="2 3">
    <name type="scientific">Pleurodeles waltl</name>
    <name type="common">Iberian ribbed newt</name>
    <dbReference type="NCBI Taxonomy" id="8319"/>
    <lineage>
        <taxon>Eukaryota</taxon>
        <taxon>Metazoa</taxon>
        <taxon>Chordata</taxon>
        <taxon>Craniata</taxon>
        <taxon>Vertebrata</taxon>
        <taxon>Euteleostomi</taxon>
        <taxon>Amphibia</taxon>
        <taxon>Batrachia</taxon>
        <taxon>Caudata</taxon>
        <taxon>Salamandroidea</taxon>
        <taxon>Salamandridae</taxon>
        <taxon>Pleurodelinae</taxon>
        <taxon>Pleurodeles</taxon>
    </lineage>
</organism>
<evidence type="ECO:0000313" key="3">
    <source>
        <dbReference type="Proteomes" id="UP001066276"/>
    </source>
</evidence>
<gene>
    <name evidence="2" type="ORF">NDU88_005734</name>
</gene>
<dbReference type="EMBL" id="JANPWB010000002">
    <property type="protein sequence ID" value="KAJ1210370.1"/>
    <property type="molecule type" value="Genomic_DNA"/>
</dbReference>
<evidence type="ECO:0000313" key="2">
    <source>
        <dbReference type="EMBL" id="KAJ1210370.1"/>
    </source>
</evidence>
<feature type="compositionally biased region" description="Polar residues" evidence="1">
    <location>
        <begin position="323"/>
        <end position="341"/>
    </location>
</feature>
<dbReference type="Proteomes" id="UP001066276">
    <property type="component" value="Chromosome 1_2"/>
</dbReference>
<feature type="region of interest" description="Disordered" evidence="1">
    <location>
        <begin position="306"/>
        <end position="361"/>
    </location>
</feature>